<evidence type="ECO:0000313" key="2">
    <source>
        <dbReference type="Proteomes" id="UP000828048"/>
    </source>
</evidence>
<organism evidence="1 2">
    <name type="scientific">Vaccinium darrowii</name>
    <dbReference type="NCBI Taxonomy" id="229202"/>
    <lineage>
        <taxon>Eukaryota</taxon>
        <taxon>Viridiplantae</taxon>
        <taxon>Streptophyta</taxon>
        <taxon>Embryophyta</taxon>
        <taxon>Tracheophyta</taxon>
        <taxon>Spermatophyta</taxon>
        <taxon>Magnoliopsida</taxon>
        <taxon>eudicotyledons</taxon>
        <taxon>Gunneridae</taxon>
        <taxon>Pentapetalae</taxon>
        <taxon>asterids</taxon>
        <taxon>Ericales</taxon>
        <taxon>Ericaceae</taxon>
        <taxon>Vaccinioideae</taxon>
        <taxon>Vaccinieae</taxon>
        <taxon>Vaccinium</taxon>
    </lineage>
</organism>
<proteinExistence type="predicted"/>
<sequence length="128" mass="14444">MAEIVFSTYKMNGEDDGKGQQWRKPAGEENERDGFGKHHSDAKLGGYRVRLESLSLHQEFISFCEGMGQARWVQVLVWDPNYSHLKELPSTIKLCEQSLVSSDPIITTLGKGSRLMCSPLDKEPMQLS</sequence>
<gene>
    <name evidence="1" type="ORF">Vadar_011124</name>
</gene>
<comment type="caution">
    <text evidence="1">The sequence shown here is derived from an EMBL/GenBank/DDBJ whole genome shotgun (WGS) entry which is preliminary data.</text>
</comment>
<reference evidence="1 2" key="1">
    <citation type="journal article" date="2021" name="Hortic Res">
        <title>High-quality reference genome and annotation aids understanding of berry development for evergreen blueberry (Vaccinium darrowii).</title>
        <authorList>
            <person name="Yu J."/>
            <person name="Hulse-Kemp A.M."/>
            <person name="Babiker E."/>
            <person name="Staton M."/>
        </authorList>
    </citation>
    <scope>NUCLEOTIDE SEQUENCE [LARGE SCALE GENOMIC DNA]</scope>
    <source>
        <strain evidence="2">cv. NJ 8807/NJ 8810</strain>
        <tissue evidence="1">Young leaf</tissue>
    </source>
</reference>
<name>A0ACB7WZQ8_9ERIC</name>
<accession>A0ACB7WZQ8</accession>
<dbReference type="EMBL" id="CM037152">
    <property type="protein sequence ID" value="KAH7833927.1"/>
    <property type="molecule type" value="Genomic_DNA"/>
</dbReference>
<keyword evidence="2" id="KW-1185">Reference proteome</keyword>
<evidence type="ECO:0000313" key="1">
    <source>
        <dbReference type="EMBL" id="KAH7833927.1"/>
    </source>
</evidence>
<protein>
    <submittedName>
        <fullName evidence="1">Uncharacterized protein</fullName>
    </submittedName>
</protein>
<dbReference type="Proteomes" id="UP000828048">
    <property type="component" value="Chromosome 2"/>
</dbReference>